<accession>A0ABR2GRB5</accession>
<keyword evidence="2" id="KW-1185">Reference proteome</keyword>
<reference evidence="1 2" key="1">
    <citation type="submission" date="2024-04" db="EMBL/GenBank/DDBJ databases">
        <title>Tritrichomonas musculus Genome.</title>
        <authorList>
            <person name="Alves-Ferreira E."/>
            <person name="Grigg M."/>
            <person name="Lorenzi H."/>
            <person name="Galac M."/>
        </authorList>
    </citation>
    <scope>NUCLEOTIDE SEQUENCE [LARGE SCALE GENOMIC DNA]</scope>
    <source>
        <strain evidence="1 2">EAF2021</strain>
    </source>
</reference>
<protein>
    <submittedName>
        <fullName evidence="1">Uncharacterized protein</fullName>
    </submittedName>
</protein>
<evidence type="ECO:0000313" key="1">
    <source>
        <dbReference type="EMBL" id="KAK8836211.1"/>
    </source>
</evidence>
<proteinExistence type="predicted"/>
<evidence type="ECO:0000313" key="2">
    <source>
        <dbReference type="Proteomes" id="UP001470230"/>
    </source>
</evidence>
<name>A0ABR2GRB5_9EUKA</name>
<dbReference type="Proteomes" id="UP001470230">
    <property type="component" value="Unassembled WGS sequence"/>
</dbReference>
<organism evidence="1 2">
    <name type="scientific">Tritrichomonas musculus</name>
    <dbReference type="NCBI Taxonomy" id="1915356"/>
    <lineage>
        <taxon>Eukaryota</taxon>
        <taxon>Metamonada</taxon>
        <taxon>Parabasalia</taxon>
        <taxon>Tritrichomonadida</taxon>
        <taxon>Tritrichomonadidae</taxon>
        <taxon>Tritrichomonas</taxon>
    </lineage>
</organism>
<sequence length="512" mass="60131">MFLRYQGYSKRFSFDVIYSALQKSLRRGDEELAIEMGYEFIEYPNALKKRLIQNCSEDCPNLYLVNDIYNTPLDIGRLLSFIPVICKHIKNHDGCYGMRLACEKGPINEKPILGENHDDLMTLLRKCFYYITQHDELTFISFFQDLYPKIDLIQIYNFIGGNKTFLYMLCVWETIEYVHERYQIEPFNFDQKKVFKKGMKLPEFVYDKHVRSGPKSNKTYAYFVNILILHPRKEESDIEKEAKKLLIETDRGITEMFASLIGETDNNKKNDINLNIEKIDRKAKLLLIESKVDENHPKTYFCSLNDGKRYDRILIGPFENESEVDMQIMSDLIKQKLLSLTSSYSSKKVSYKNQICILATNNIQIDKNNILTQTSDSEENMQIYTGSRYLFSHASVGSLSSNEIVELLKILAFRKIIGTNKTCDKNIIHFNKHLYTINDPVLLLETPYMFESHLDKFDKDYEQMLSNNFKKVPCFLNGWKMIIRNAQDIPDNVKSFMFMQISNLSIKNNWKF</sequence>
<gene>
    <name evidence="1" type="ORF">M9Y10_039843</name>
</gene>
<dbReference type="Gene3D" id="1.20.272.10">
    <property type="match status" value="1"/>
</dbReference>
<dbReference type="EMBL" id="JAPFFF010000067">
    <property type="protein sequence ID" value="KAK8836211.1"/>
    <property type="molecule type" value="Genomic_DNA"/>
</dbReference>
<comment type="caution">
    <text evidence="1">The sequence shown here is derived from an EMBL/GenBank/DDBJ whole genome shotgun (WGS) entry which is preliminary data.</text>
</comment>